<sequence>MPFFSSQSLSSAVAASVPSILIVGAVSFAAVGYVEWSSGVNLAHFMSRTAPDASMPVLPLKGRTGCEQGNKPPLVLSLPLE</sequence>
<evidence type="ECO:0000313" key="2">
    <source>
        <dbReference type="EMBL" id="MVT70934.1"/>
    </source>
</evidence>
<keyword evidence="1" id="KW-0472">Membrane</keyword>
<evidence type="ECO:0000256" key="1">
    <source>
        <dbReference type="SAM" id="Phobius"/>
    </source>
</evidence>
<organism evidence="2 3">
    <name type="scientific">Bradyrhizobium pachyrhizi</name>
    <dbReference type="NCBI Taxonomy" id="280333"/>
    <lineage>
        <taxon>Bacteria</taxon>
        <taxon>Pseudomonadati</taxon>
        <taxon>Pseudomonadota</taxon>
        <taxon>Alphaproteobacteria</taxon>
        <taxon>Hyphomicrobiales</taxon>
        <taxon>Nitrobacteraceae</taxon>
        <taxon>Bradyrhizobium</taxon>
    </lineage>
</organism>
<comment type="caution">
    <text evidence="2">The sequence shown here is derived from an EMBL/GenBank/DDBJ whole genome shotgun (WGS) entry which is preliminary data.</text>
</comment>
<gene>
    <name evidence="2" type="ORF">GPL21_38430</name>
</gene>
<dbReference type="Proteomes" id="UP000436468">
    <property type="component" value="Unassembled WGS sequence"/>
</dbReference>
<feature type="transmembrane region" description="Helical" evidence="1">
    <location>
        <begin position="12"/>
        <end position="34"/>
    </location>
</feature>
<reference evidence="2 3" key="1">
    <citation type="submission" date="2019-12" db="EMBL/GenBank/DDBJ databases">
        <title>Draft genome sequences Bradyrhizobium cajani AMBPC1010, Bradyrhizobium pachyrhizi AMBPC1040 and Bradyrhizobium yuanmingense ALSPC3051, three plant growth promoting strains isolated from nodules of Cajanus cajan L. in Dominican Republic.</title>
        <authorList>
            <person name="Flores-Felix J.D."/>
            <person name="Araujo J."/>
            <person name="Diaz-Alcantara C."/>
            <person name="Gonzalez-Andres F."/>
            <person name="Velazquez E."/>
        </authorList>
    </citation>
    <scope>NUCLEOTIDE SEQUENCE [LARGE SCALE GENOMIC DNA]</scope>
    <source>
        <strain evidence="2 3">1040</strain>
    </source>
</reference>
<dbReference type="AlphaFoldDB" id="A0A844T4F7"/>
<accession>A0A844T4F7</accession>
<dbReference type="RefSeq" id="WP_157348610.1">
    <property type="nucleotide sequence ID" value="NZ_WQNF01000054.1"/>
</dbReference>
<protein>
    <submittedName>
        <fullName evidence="2">Uncharacterized protein</fullName>
    </submittedName>
</protein>
<name>A0A844T4F7_9BRAD</name>
<keyword evidence="1" id="KW-0812">Transmembrane</keyword>
<dbReference type="EMBL" id="WQNF01000054">
    <property type="protein sequence ID" value="MVT70934.1"/>
    <property type="molecule type" value="Genomic_DNA"/>
</dbReference>
<evidence type="ECO:0000313" key="3">
    <source>
        <dbReference type="Proteomes" id="UP000436468"/>
    </source>
</evidence>
<keyword evidence="1" id="KW-1133">Transmembrane helix</keyword>
<keyword evidence="3" id="KW-1185">Reference proteome</keyword>
<proteinExistence type="predicted"/>